<organism evidence="2 3">
    <name type="scientific">Phytoactinopolyspora halophila</name>
    <dbReference type="NCBI Taxonomy" id="1981511"/>
    <lineage>
        <taxon>Bacteria</taxon>
        <taxon>Bacillati</taxon>
        <taxon>Actinomycetota</taxon>
        <taxon>Actinomycetes</taxon>
        <taxon>Jiangellales</taxon>
        <taxon>Jiangellaceae</taxon>
        <taxon>Phytoactinopolyspora</taxon>
    </lineage>
</organism>
<evidence type="ECO:0000256" key="1">
    <source>
        <dbReference type="SAM" id="Phobius"/>
    </source>
</evidence>
<comment type="caution">
    <text evidence="2">The sequence shown here is derived from an EMBL/GenBank/DDBJ whole genome shotgun (WGS) entry which is preliminary data.</text>
</comment>
<feature type="transmembrane region" description="Helical" evidence="1">
    <location>
        <begin position="93"/>
        <end position="115"/>
    </location>
</feature>
<keyword evidence="1" id="KW-1133">Transmembrane helix</keyword>
<gene>
    <name evidence="2" type="ORF">DPM12_08040</name>
</gene>
<feature type="transmembrane region" description="Helical" evidence="1">
    <location>
        <begin position="52"/>
        <end position="72"/>
    </location>
</feature>
<reference evidence="2 3" key="1">
    <citation type="submission" date="2018-06" db="EMBL/GenBank/DDBJ databases">
        <title>Phytoactinopolyspora halophila sp. nov., a novel halophilic actinomycete isolated from a saline soil in China.</title>
        <authorList>
            <person name="Tang S.-K."/>
        </authorList>
    </citation>
    <scope>NUCLEOTIDE SEQUENCE [LARGE SCALE GENOMIC DNA]</scope>
    <source>
        <strain evidence="2 3">YIM 96934</strain>
    </source>
</reference>
<keyword evidence="1" id="KW-0472">Membrane</keyword>
<accession>A0A329QUA2</accession>
<dbReference type="RefSeq" id="WP_112257797.1">
    <property type="nucleotide sequence ID" value="NZ_QMIG01000005.1"/>
</dbReference>
<dbReference type="AlphaFoldDB" id="A0A329QUA2"/>
<sequence length="162" mass="16740">MSTSVPPGRRADEPTLDALGAELRWILLVLATSAVLMSMIVLLMYTEPGAPWGAVVTAVVGCALAATAWLIPRRRLAPMEPGGRAEPLASARTLRSLGILVMVVTEVPAVVGIVASVLAAGWLPAFVGGVLATGAMLLLGPTKMRLSAWKDCLEASGARTGL</sequence>
<dbReference type="Proteomes" id="UP000250462">
    <property type="component" value="Unassembled WGS sequence"/>
</dbReference>
<evidence type="ECO:0000313" key="2">
    <source>
        <dbReference type="EMBL" id="RAW15596.1"/>
    </source>
</evidence>
<dbReference type="EMBL" id="QMIG01000005">
    <property type="protein sequence ID" value="RAW15596.1"/>
    <property type="molecule type" value="Genomic_DNA"/>
</dbReference>
<name>A0A329QUA2_9ACTN</name>
<evidence type="ECO:0000313" key="3">
    <source>
        <dbReference type="Proteomes" id="UP000250462"/>
    </source>
</evidence>
<feature type="transmembrane region" description="Helical" evidence="1">
    <location>
        <begin position="121"/>
        <end position="140"/>
    </location>
</feature>
<proteinExistence type="predicted"/>
<keyword evidence="3" id="KW-1185">Reference proteome</keyword>
<feature type="transmembrane region" description="Helical" evidence="1">
    <location>
        <begin position="25"/>
        <end position="46"/>
    </location>
</feature>
<protein>
    <submittedName>
        <fullName evidence="2">Uncharacterized protein</fullName>
    </submittedName>
</protein>
<keyword evidence="1" id="KW-0812">Transmembrane</keyword>